<sequence length="156" mass="17681">MNFSLDTILIGAIAVLFIIAVVVILRLWKVERRLRTFFSGKDAKSLEDVFVLLRREMMEARRTLQDVDARIREARERLRGSVQNVGMVRFNPFRDAGGDQSFCIALLDEKQNGVVISSLYARDGVRVYGKPIQAGASTYTLSEEERQAISKALQEN</sequence>
<protein>
    <recommendedName>
        <fullName evidence="5">DUF4446 domain-containing protein</fullName>
    </recommendedName>
</protein>
<evidence type="ECO:0000256" key="2">
    <source>
        <dbReference type="SAM" id="Phobius"/>
    </source>
</evidence>
<dbReference type="Proteomes" id="UP000178186">
    <property type="component" value="Unassembled WGS sequence"/>
</dbReference>
<dbReference type="InterPro" id="IPR027981">
    <property type="entry name" value="DUF4446"/>
</dbReference>
<evidence type="ECO:0000313" key="4">
    <source>
        <dbReference type="Proteomes" id="UP000178186"/>
    </source>
</evidence>
<feature type="transmembrane region" description="Helical" evidence="2">
    <location>
        <begin position="6"/>
        <end position="28"/>
    </location>
</feature>
<evidence type="ECO:0000256" key="1">
    <source>
        <dbReference type="SAM" id="Coils"/>
    </source>
</evidence>
<feature type="coiled-coil region" evidence="1">
    <location>
        <begin position="43"/>
        <end position="84"/>
    </location>
</feature>
<keyword evidence="1" id="KW-0175">Coiled coil</keyword>
<comment type="caution">
    <text evidence="3">The sequence shown here is derived from an EMBL/GenBank/DDBJ whole genome shotgun (WGS) entry which is preliminary data.</text>
</comment>
<evidence type="ECO:0008006" key="5">
    <source>
        <dbReference type="Google" id="ProtNLM"/>
    </source>
</evidence>
<keyword evidence="2" id="KW-0472">Membrane</keyword>
<dbReference type="EMBL" id="MHNY01000017">
    <property type="protein sequence ID" value="OGZ56208.1"/>
    <property type="molecule type" value="Genomic_DNA"/>
</dbReference>
<organism evidence="3 4">
    <name type="scientific">Candidatus Ryanbacteria bacterium RIFCSPLOWO2_02_FULL_45_11c</name>
    <dbReference type="NCBI Taxonomy" id="1802128"/>
    <lineage>
        <taxon>Bacteria</taxon>
        <taxon>Candidatus Ryaniibacteriota</taxon>
    </lineage>
</organism>
<dbReference type="Pfam" id="PF14584">
    <property type="entry name" value="DUF4446"/>
    <property type="match status" value="1"/>
</dbReference>
<gene>
    <name evidence="3" type="ORF">A3H64_01205</name>
</gene>
<dbReference type="AlphaFoldDB" id="A0A1G2H2L1"/>
<keyword evidence="2" id="KW-0812">Transmembrane</keyword>
<keyword evidence="2" id="KW-1133">Transmembrane helix</keyword>
<name>A0A1G2H2L1_9BACT</name>
<evidence type="ECO:0000313" key="3">
    <source>
        <dbReference type="EMBL" id="OGZ56208.1"/>
    </source>
</evidence>
<dbReference type="STRING" id="1802128.A3H64_01205"/>
<reference evidence="3 4" key="1">
    <citation type="journal article" date="2016" name="Nat. Commun.">
        <title>Thousands of microbial genomes shed light on interconnected biogeochemical processes in an aquifer system.</title>
        <authorList>
            <person name="Anantharaman K."/>
            <person name="Brown C.T."/>
            <person name="Hug L.A."/>
            <person name="Sharon I."/>
            <person name="Castelle C.J."/>
            <person name="Probst A.J."/>
            <person name="Thomas B.C."/>
            <person name="Singh A."/>
            <person name="Wilkins M.J."/>
            <person name="Karaoz U."/>
            <person name="Brodie E.L."/>
            <person name="Williams K.H."/>
            <person name="Hubbard S.S."/>
            <person name="Banfield J.F."/>
        </authorList>
    </citation>
    <scope>NUCLEOTIDE SEQUENCE [LARGE SCALE GENOMIC DNA]</scope>
</reference>
<accession>A0A1G2H2L1</accession>
<proteinExistence type="predicted"/>